<evidence type="ECO:0008006" key="15">
    <source>
        <dbReference type="Google" id="ProtNLM"/>
    </source>
</evidence>
<evidence type="ECO:0000256" key="6">
    <source>
        <dbReference type="ARBA" id="ARBA00022692"/>
    </source>
</evidence>
<keyword evidence="6" id="KW-0812">Transmembrane</keyword>
<dbReference type="InterPro" id="IPR050121">
    <property type="entry name" value="Cytochrome_P450_monoxygenase"/>
</dbReference>
<evidence type="ECO:0000256" key="3">
    <source>
        <dbReference type="ARBA" id="ARBA00004721"/>
    </source>
</evidence>
<proteinExistence type="inferred from homology"/>
<comment type="cofactor">
    <cofactor evidence="1">
        <name>heme</name>
        <dbReference type="ChEBI" id="CHEBI:30413"/>
    </cofactor>
</comment>
<keyword evidence="10" id="KW-0408">Iron</keyword>
<keyword evidence="9" id="KW-0560">Oxidoreductase</keyword>
<protein>
    <recommendedName>
        <fullName evidence="15">Cytochrome P450</fullName>
    </recommendedName>
</protein>
<evidence type="ECO:0000256" key="7">
    <source>
        <dbReference type="ARBA" id="ARBA00022723"/>
    </source>
</evidence>
<comment type="similarity">
    <text evidence="4">Belongs to the cytochrome P450 family.</text>
</comment>
<dbReference type="Proteomes" id="UP001465976">
    <property type="component" value="Unassembled WGS sequence"/>
</dbReference>
<evidence type="ECO:0000313" key="13">
    <source>
        <dbReference type="EMBL" id="KAL0562659.1"/>
    </source>
</evidence>
<evidence type="ECO:0000313" key="14">
    <source>
        <dbReference type="Proteomes" id="UP001465976"/>
    </source>
</evidence>
<keyword evidence="14" id="KW-1185">Reference proteome</keyword>
<keyword evidence="5" id="KW-0349">Heme</keyword>
<dbReference type="PANTHER" id="PTHR24305">
    <property type="entry name" value="CYTOCHROME P450"/>
    <property type="match status" value="1"/>
</dbReference>
<evidence type="ECO:0000256" key="8">
    <source>
        <dbReference type="ARBA" id="ARBA00022989"/>
    </source>
</evidence>
<evidence type="ECO:0000256" key="4">
    <source>
        <dbReference type="ARBA" id="ARBA00010617"/>
    </source>
</evidence>
<dbReference type="Pfam" id="PF00067">
    <property type="entry name" value="p450"/>
    <property type="match status" value="1"/>
</dbReference>
<organism evidence="13 14">
    <name type="scientific">Marasmius crinis-equi</name>
    <dbReference type="NCBI Taxonomy" id="585013"/>
    <lineage>
        <taxon>Eukaryota</taxon>
        <taxon>Fungi</taxon>
        <taxon>Dikarya</taxon>
        <taxon>Basidiomycota</taxon>
        <taxon>Agaricomycotina</taxon>
        <taxon>Agaricomycetes</taxon>
        <taxon>Agaricomycetidae</taxon>
        <taxon>Agaricales</taxon>
        <taxon>Marasmiineae</taxon>
        <taxon>Marasmiaceae</taxon>
        <taxon>Marasmius</taxon>
    </lineage>
</organism>
<comment type="caution">
    <text evidence="13">The sequence shown here is derived from an EMBL/GenBank/DDBJ whole genome shotgun (WGS) entry which is preliminary data.</text>
</comment>
<dbReference type="InterPro" id="IPR002401">
    <property type="entry name" value="Cyt_P450_E_grp-I"/>
</dbReference>
<dbReference type="EMBL" id="JBAHYK010004879">
    <property type="protein sequence ID" value="KAL0562659.1"/>
    <property type="molecule type" value="Genomic_DNA"/>
</dbReference>
<feature type="non-terminal residue" evidence="13">
    <location>
        <position position="124"/>
    </location>
</feature>
<reference evidence="13 14" key="1">
    <citation type="submission" date="2024-02" db="EMBL/GenBank/DDBJ databases">
        <title>A draft genome for the cacao thread blight pathogen Marasmius crinis-equi.</title>
        <authorList>
            <person name="Cohen S.P."/>
            <person name="Baruah I.K."/>
            <person name="Amoako-Attah I."/>
            <person name="Bukari Y."/>
            <person name="Meinhardt L.W."/>
            <person name="Bailey B.A."/>
        </authorList>
    </citation>
    <scope>NUCLEOTIDE SEQUENCE [LARGE SCALE GENOMIC DNA]</scope>
    <source>
        <strain evidence="13 14">GH-76</strain>
    </source>
</reference>
<comment type="subcellular location">
    <subcellularLocation>
        <location evidence="2">Membrane</location>
    </subcellularLocation>
</comment>
<keyword evidence="8" id="KW-1133">Transmembrane helix</keyword>
<dbReference type="SUPFAM" id="SSF48264">
    <property type="entry name" value="Cytochrome P450"/>
    <property type="match status" value="1"/>
</dbReference>
<evidence type="ECO:0000256" key="11">
    <source>
        <dbReference type="ARBA" id="ARBA00023033"/>
    </source>
</evidence>
<name>A0ABR3EIF3_9AGAR</name>
<evidence type="ECO:0000256" key="9">
    <source>
        <dbReference type="ARBA" id="ARBA00023002"/>
    </source>
</evidence>
<dbReference type="PANTHER" id="PTHR24305:SF166">
    <property type="entry name" value="CYTOCHROME P450 12A4, MITOCHONDRIAL-RELATED"/>
    <property type="match status" value="1"/>
</dbReference>
<dbReference type="InterPro" id="IPR001128">
    <property type="entry name" value="Cyt_P450"/>
</dbReference>
<evidence type="ECO:0000256" key="1">
    <source>
        <dbReference type="ARBA" id="ARBA00001971"/>
    </source>
</evidence>
<dbReference type="Gene3D" id="1.10.630.10">
    <property type="entry name" value="Cytochrome P450"/>
    <property type="match status" value="1"/>
</dbReference>
<comment type="pathway">
    <text evidence="3">Secondary metabolite biosynthesis; terpenoid biosynthesis.</text>
</comment>
<sequence>MMSFMTYYLIKNPHTMRKLQAEVDETLGGEQAQYKDLSKMPYLTAVMRETLRLAPTAPARGVTPLQDTTLANGKYFVKAGTPLTILTWTMHRDPAVWGDDANEFRPERMIDGKFEALPPNAWQP</sequence>
<evidence type="ECO:0000256" key="12">
    <source>
        <dbReference type="ARBA" id="ARBA00023136"/>
    </source>
</evidence>
<dbReference type="InterPro" id="IPR036396">
    <property type="entry name" value="Cyt_P450_sf"/>
</dbReference>
<gene>
    <name evidence="13" type="ORF">V5O48_019424</name>
</gene>
<dbReference type="PRINTS" id="PR00463">
    <property type="entry name" value="EP450I"/>
</dbReference>
<evidence type="ECO:0000256" key="10">
    <source>
        <dbReference type="ARBA" id="ARBA00023004"/>
    </source>
</evidence>
<keyword evidence="7" id="KW-0479">Metal-binding</keyword>
<evidence type="ECO:0000256" key="2">
    <source>
        <dbReference type="ARBA" id="ARBA00004370"/>
    </source>
</evidence>
<evidence type="ECO:0000256" key="5">
    <source>
        <dbReference type="ARBA" id="ARBA00022617"/>
    </source>
</evidence>
<keyword evidence="12" id="KW-0472">Membrane</keyword>
<keyword evidence="11" id="KW-0503">Monooxygenase</keyword>
<accession>A0ABR3EIF3</accession>